<dbReference type="AlphaFoldDB" id="A0A517ZKZ6"/>
<keyword evidence="2" id="KW-1185">Reference proteome</keyword>
<dbReference type="RefSeq" id="WP_145375130.1">
    <property type="nucleotide sequence ID" value="NZ_CP036276.1"/>
</dbReference>
<dbReference type="PANTHER" id="PTHR40705:SF2">
    <property type="entry name" value="DUF1743 DOMAIN-CONTAINING PROTEIN"/>
    <property type="match status" value="1"/>
</dbReference>
<dbReference type="EMBL" id="CP036276">
    <property type="protein sequence ID" value="QDU43085.1"/>
    <property type="molecule type" value="Genomic_DNA"/>
</dbReference>
<dbReference type="Gene3D" id="3.30.70.2200">
    <property type="match status" value="1"/>
</dbReference>
<evidence type="ECO:0000313" key="1">
    <source>
        <dbReference type="EMBL" id="QDU43085.1"/>
    </source>
</evidence>
<dbReference type="PANTHER" id="PTHR40705">
    <property type="entry name" value="TRNA(ILE2) 2-AGMATINYLCYTIDINE SYNTHETASE TIAS"/>
    <property type="match status" value="1"/>
</dbReference>
<evidence type="ECO:0000313" key="2">
    <source>
        <dbReference type="Proteomes" id="UP000319383"/>
    </source>
</evidence>
<proteinExistence type="predicted"/>
<sequence length="247" mass="26767">MIIVGIDDTDIIGSRGTNQLARQIVRELSADWSCLRIVRHQLLDDPRVPYTSKNGSASITLQRRQDSLRSPDLVGETPLAVDSVLQCCRRVMRDWFIEGSDPGLCLLTGECPPEVVEWGRRCQSEFVERETAFAVAAAVGVHLEALGGTEDGVIGALAAVGLAWAQNSGRIIQLGEWPDDLSGAQPVDALRSRDVCVQGYGTDQKITDGTVDVGKHLRPNVRHGAAVLFVEATATQSPQLYQAVKLP</sequence>
<accession>A0A517ZKZ6</accession>
<dbReference type="Proteomes" id="UP000319383">
    <property type="component" value="Chromosome"/>
</dbReference>
<name>A0A517ZKZ6_9PLAN</name>
<reference evidence="1 2" key="1">
    <citation type="submission" date="2019-02" db="EMBL/GenBank/DDBJ databases">
        <title>Deep-cultivation of Planctomycetes and their phenomic and genomic characterization uncovers novel biology.</title>
        <authorList>
            <person name="Wiegand S."/>
            <person name="Jogler M."/>
            <person name="Boedeker C."/>
            <person name="Pinto D."/>
            <person name="Vollmers J."/>
            <person name="Rivas-Marin E."/>
            <person name="Kohn T."/>
            <person name="Peeters S.H."/>
            <person name="Heuer A."/>
            <person name="Rast P."/>
            <person name="Oberbeckmann S."/>
            <person name="Bunk B."/>
            <person name="Jeske O."/>
            <person name="Meyerdierks A."/>
            <person name="Storesund J.E."/>
            <person name="Kallscheuer N."/>
            <person name="Luecker S."/>
            <person name="Lage O.M."/>
            <person name="Pohl T."/>
            <person name="Merkel B.J."/>
            <person name="Hornburger P."/>
            <person name="Mueller R.-W."/>
            <person name="Bruemmer F."/>
            <person name="Labrenz M."/>
            <person name="Spormann A.M."/>
            <person name="Op den Camp H."/>
            <person name="Overmann J."/>
            <person name="Amann R."/>
            <person name="Jetten M.S.M."/>
            <person name="Mascher T."/>
            <person name="Medema M.H."/>
            <person name="Devos D.P."/>
            <person name="Kaster A.-K."/>
            <person name="Ovreas L."/>
            <person name="Rohde M."/>
            <person name="Galperin M.Y."/>
            <person name="Jogler C."/>
        </authorList>
    </citation>
    <scope>NUCLEOTIDE SEQUENCE [LARGE SCALE GENOMIC DNA]</scope>
    <source>
        <strain evidence="1 2">Mal52</strain>
    </source>
</reference>
<gene>
    <name evidence="1" type="ORF">Mal52_15570</name>
</gene>
<evidence type="ECO:0008006" key="3">
    <source>
        <dbReference type="Google" id="ProtNLM"/>
    </source>
</evidence>
<organism evidence="1 2">
    <name type="scientific">Symmachiella dynata</name>
    <dbReference type="NCBI Taxonomy" id="2527995"/>
    <lineage>
        <taxon>Bacteria</taxon>
        <taxon>Pseudomonadati</taxon>
        <taxon>Planctomycetota</taxon>
        <taxon>Planctomycetia</taxon>
        <taxon>Planctomycetales</taxon>
        <taxon>Planctomycetaceae</taxon>
        <taxon>Symmachiella</taxon>
    </lineage>
</organism>
<dbReference type="KEGG" id="sdyn:Mal52_15570"/>
<protein>
    <recommendedName>
        <fullName evidence="3">DUF1743 domain-containing protein</fullName>
    </recommendedName>
</protein>